<name>A0A1Q9DR11_SYMMI</name>
<evidence type="ECO:0000256" key="1">
    <source>
        <dbReference type="SAM" id="MobiDB-lite"/>
    </source>
</evidence>
<dbReference type="Proteomes" id="UP000186817">
    <property type="component" value="Unassembled WGS sequence"/>
</dbReference>
<protein>
    <recommendedName>
        <fullName evidence="2">Protein kinase domain-containing protein</fullName>
    </recommendedName>
</protein>
<feature type="region of interest" description="Disordered" evidence="1">
    <location>
        <begin position="1"/>
        <end position="59"/>
    </location>
</feature>
<feature type="region of interest" description="Disordered" evidence="1">
    <location>
        <begin position="1304"/>
        <end position="1344"/>
    </location>
</feature>
<sequence length="1596" mass="174194">MRGALVGLAGAVKDMPRGPAGSGYNDEPATNSKLQPQQLPTLLHSPRKASPSKPKKQPAFQGVAEVSWERFLPDYNSKLGTGAYGGVYSVQGNPDKVVKLFDRGDWNDVMKESVFAQDMKARDPSHYVDCLGVGNTPEDDGNKLFAVFERAAGITLHSAAHRFHSGDGVSHVRQALDILEQLTSIMISMTKPDPEGQLHFHLDLKPENIMIAKASAKEHAQEFQVTLIDYGVVRTSKVGDADVHDSALQVFRWLGWIFLWMLASETFTVDESPDKNPWEQLPEGFKPFFKRTEGALVSLASGKHTIDVIPNADSTGIPPKPTCLQSVSAADPCKVLASSMETVESLVPPRSTGDSDHEDWEKISDDVAVARATLVHNLSAHEDEEANAALASFTALDVDDTSLDERLQEMNAAMARLLSKGDEKVVVKEEAAPTGDFVPEGGPSEDTTAVAIDTDPAETQAAPGDFVPEEDVGDHAMGGGYPSSSRPFSALPSGTLEEMVFHIEGFPENFPNIGKKSADLAKQLTKEEIAALFSKLKTEVWTRIDNKVQGKCKLCQKNVIAVDKGPPSAEIKLGTASWYMFCGPQGVTWHTDADEAQKENASVNIGAWAQPPPPWTDLQELSFADQVPMALRLSLAHTVASQPFDELAAAMEIKKKSAGPVEQRSGKLTEEEFSAQLNPQLDVITQMQEQTLEAVLGVPVGSAEFQIMRLKRIIELHMGEQRKKDKTSRELTGGMTDSTGGPCHNTQTLANRIVDLEEEGDAYRASAMVRGPAVPDMSALAQDHELDYLSVSPERYADVRVARAKMQVTPINPEGGGGELRRINPAQMAATLVEVVRHILRDTLHATSVRTELAEVGELPEAIVKFASTATEHLDHSQKQKPHAAAAEYAPNAEERGRQQRANYAAEAMELITEAMGLANDVGMPGVVDYLAAAATRGTPLPTPNAFEITALTLGVTEESNQYGEQPSMAELIELLELVHSYNWQVTHWATDAAEEALALLTVVTATDHAKELEEATSQVGDILPRRATQHPQRDPPDALHVYRAQRALRQLHPFLEGEMRRLGEQALNQLGAWMPSHWGEAVQLLSSDEEAPTGQQNHDEEGVHDGGDVLGTTMPDGTAGRPVLQTANKGPAKYKARASAAREHKDNTYTAFPRRRRGCCAYYDCLFLGLCIYTLAFCSRSTELYPNLLLVLNLHLNLYLDPYPHMILVSIWDGYYGCCELRGDVPDYSPVHCTANVAEQNSLQHENDAQHYLYVEAQQPSSPPPQHGDLHPDLTLEIHDEAKGNTPAGDDLADDLAEIAEGGNPDAELSEEDNEEGPNTVDDKGATIPRVMDQGSDFRPPAYRSEKLSPQILQDALEEGFYTQVMSAAFRKQWKSPDKAKKKIGQILGDLFHGVALASDCSADFMPDFQMLYDARTGYHAAWQAKRQEAATAANSPHRIKAAAELLPEEQPKLDAVDVEEQEELAHKFAAAIPAMPSSLARELSHMSLAAGIGNCSPSILQLGACNTFEVADSYQCYFVPVVQTFGQTGAHAPGYRYSYVWCHGTDISTAALIRKSFRSHPNEGVTTDSMVSRINRDLIALCLSVLLSQLMFAS</sequence>
<feature type="region of interest" description="Disordered" evidence="1">
    <location>
        <begin position="876"/>
        <end position="897"/>
    </location>
</feature>
<gene>
    <name evidence="3" type="ORF">AK812_SmicGene20046</name>
</gene>
<evidence type="ECO:0000313" key="4">
    <source>
        <dbReference type="Proteomes" id="UP000186817"/>
    </source>
</evidence>
<feature type="region of interest" description="Disordered" evidence="1">
    <location>
        <begin position="1089"/>
        <end position="1108"/>
    </location>
</feature>
<feature type="compositionally biased region" description="Basic and acidic residues" evidence="1">
    <location>
        <begin position="720"/>
        <end position="729"/>
    </location>
</feature>
<feature type="domain" description="Protein kinase" evidence="2">
    <location>
        <begin position="73"/>
        <end position="438"/>
    </location>
</feature>
<dbReference type="GO" id="GO:0004672">
    <property type="term" value="F:protein kinase activity"/>
    <property type="evidence" value="ECO:0007669"/>
    <property type="project" value="InterPro"/>
</dbReference>
<accession>A0A1Q9DR11</accession>
<dbReference type="OrthoDB" id="10314675at2759"/>
<comment type="caution">
    <text evidence="3">The sequence shown here is derived from an EMBL/GenBank/DDBJ whole genome shotgun (WGS) entry which is preliminary data.</text>
</comment>
<dbReference type="Gene3D" id="3.30.200.20">
    <property type="entry name" value="Phosphorylase Kinase, domain 1"/>
    <property type="match status" value="1"/>
</dbReference>
<reference evidence="3 4" key="1">
    <citation type="submission" date="2016-02" db="EMBL/GenBank/DDBJ databases">
        <title>Genome analysis of coral dinoflagellate symbionts highlights evolutionary adaptations to a symbiotic lifestyle.</title>
        <authorList>
            <person name="Aranda M."/>
            <person name="Li Y."/>
            <person name="Liew Y.J."/>
            <person name="Baumgarten S."/>
            <person name="Simakov O."/>
            <person name="Wilson M."/>
            <person name="Piel J."/>
            <person name="Ashoor H."/>
            <person name="Bougouffa S."/>
            <person name="Bajic V.B."/>
            <person name="Ryu T."/>
            <person name="Ravasi T."/>
            <person name="Bayer T."/>
            <person name="Micklem G."/>
            <person name="Kim H."/>
            <person name="Bhak J."/>
            <person name="Lajeunesse T.C."/>
            <person name="Voolstra C.R."/>
        </authorList>
    </citation>
    <scope>NUCLEOTIDE SEQUENCE [LARGE SCALE GENOMIC DNA]</scope>
    <source>
        <strain evidence="3 4">CCMP2467</strain>
    </source>
</reference>
<feature type="compositionally biased region" description="Basic and acidic residues" evidence="1">
    <location>
        <begin position="1098"/>
        <end position="1108"/>
    </location>
</feature>
<dbReference type="InterPro" id="IPR011009">
    <property type="entry name" value="Kinase-like_dom_sf"/>
</dbReference>
<dbReference type="InterPro" id="IPR000719">
    <property type="entry name" value="Prot_kinase_dom"/>
</dbReference>
<dbReference type="PROSITE" id="PS50011">
    <property type="entry name" value="PROTEIN_KINASE_DOM"/>
    <property type="match status" value="1"/>
</dbReference>
<proteinExistence type="predicted"/>
<keyword evidence="4" id="KW-1185">Reference proteome</keyword>
<organism evidence="3 4">
    <name type="scientific">Symbiodinium microadriaticum</name>
    <name type="common">Dinoflagellate</name>
    <name type="synonym">Zooxanthella microadriatica</name>
    <dbReference type="NCBI Taxonomy" id="2951"/>
    <lineage>
        <taxon>Eukaryota</taxon>
        <taxon>Sar</taxon>
        <taxon>Alveolata</taxon>
        <taxon>Dinophyceae</taxon>
        <taxon>Suessiales</taxon>
        <taxon>Symbiodiniaceae</taxon>
        <taxon>Symbiodinium</taxon>
    </lineage>
</organism>
<dbReference type="GO" id="GO:0005524">
    <property type="term" value="F:ATP binding"/>
    <property type="evidence" value="ECO:0007669"/>
    <property type="project" value="InterPro"/>
</dbReference>
<dbReference type="SUPFAM" id="SSF56112">
    <property type="entry name" value="Protein kinase-like (PK-like)"/>
    <property type="match status" value="1"/>
</dbReference>
<dbReference type="EMBL" id="LSRX01000427">
    <property type="protein sequence ID" value="OLP97595.1"/>
    <property type="molecule type" value="Genomic_DNA"/>
</dbReference>
<evidence type="ECO:0000259" key="2">
    <source>
        <dbReference type="PROSITE" id="PS50011"/>
    </source>
</evidence>
<evidence type="ECO:0000313" key="3">
    <source>
        <dbReference type="EMBL" id="OLP97595.1"/>
    </source>
</evidence>
<dbReference type="Gene3D" id="1.10.510.10">
    <property type="entry name" value="Transferase(Phosphotransferase) domain 1"/>
    <property type="match status" value="1"/>
</dbReference>
<feature type="region of interest" description="Disordered" evidence="1">
    <location>
        <begin position="459"/>
        <end position="489"/>
    </location>
</feature>
<feature type="compositionally biased region" description="Polar residues" evidence="1">
    <location>
        <begin position="28"/>
        <end position="40"/>
    </location>
</feature>
<feature type="region of interest" description="Disordered" evidence="1">
    <location>
        <begin position="720"/>
        <end position="745"/>
    </location>
</feature>
<feature type="compositionally biased region" description="Polar residues" evidence="1">
    <location>
        <begin position="735"/>
        <end position="745"/>
    </location>
</feature>